<dbReference type="GO" id="GO:0003993">
    <property type="term" value="F:acid phosphatase activity"/>
    <property type="evidence" value="ECO:0007669"/>
    <property type="project" value="InterPro"/>
</dbReference>
<keyword evidence="1 2" id="KW-0732">Signal</keyword>
<dbReference type="STRING" id="1033731.SAMN05444145_102346"/>
<dbReference type="InterPro" id="IPR015914">
    <property type="entry name" value="PAPs_N"/>
</dbReference>
<evidence type="ECO:0000259" key="4">
    <source>
        <dbReference type="Pfam" id="PF16656"/>
    </source>
</evidence>
<dbReference type="Proteomes" id="UP000183253">
    <property type="component" value="Unassembled WGS sequence"/>
</dbReference>
<feature type="chain" id="PRO_5010256417" evidence="2">
    <location>
        <begin position="20"/>
        <end position="392"/>
    </location>
</feature>
<dbReference type="InterPro" id="IPR029052">
    <property type="entry name" value="Metallo-depent_PP-like"/>
</dbReference>
<dbReference type="SUPFAM" id="SSF56300">
    <property type="entry name" value="Metallo-dependent phosphatases"/>
    <property type="match status" value="1"/>
</dbReference>
<dbReference type="GO" id="GO:0046872">
    <property type="term" value="F:metal ion binding"/>
    <property type="evidence" value="ECO:0007669"/>
    <property type="project" value="InterPro"/>
</dbReference>
<name>A0A1H3ZUN1_9BACT</name>
<sequence>MKRMILLWAALLTTAAALAQPRIRIEHGPYLQNVTEEGFTVIWSSTADAAGWVELAPDDGSHFYAAERPKFYDSHLGRQRIGRMHSVRISGLQPGTTYRYRIMQRGVVLNEGNKRVILDEGYGNDILKHKPYTVTTPDPAQERVDFWVVNDIHSRDSIFRRLIRTAPEEKPDFVCLNGDLATQIETRQTLWDACLASASEILTPAGIPLVAVRGNHENRGVCSGCWSDFFPTPTGETYYTFRRGPAFFLVLDGCEDKPDSDIRYYGLGDWDAYRQREAAWLKKVVESEEFRTAPVRIILIHMIPGGASSWYGEQQIRRLFVPELVGKGIDVMLCGHYHRYQWIDDGSRGVDFPILVNSNVDRLAVSADASGIDLKVFDTAGKLVKQQRIDKK</sequence>
<dbReference type="PANTHER" id="PTHR22953:SF153">
    <property type="entry name" value="PURPLE ACID PHOSPHATASE"/>
    <property type="match status" value="1"/>
</dbReference>
<feature type="domain" description="Calcineurin-like phosphoesterase" evidence="3">
    <location>
        <begin position="146"/>
        <end position="340"/>
    </location>
</feature>
<evidence type="ECO:0000256" key="1">
    <source>
        <dbReference type="ARBA" id="ARBA00022729"/>
    </source>
</evidence>
<dbReference type="Pfam" id="PF16656">
    <property type="entry name" value="Pur_ac_phosph_N"/>
    <property type="match status" value="1"/>
</dbReference>
<feature type="signal peptide" evidence="2">
    <location>
        <begin position="1"/>
        <end position="19"/>
    </location>
</feature>
<organism evidence="5 6">
    <name type="scientific">Alistipes timonensis JC136</name>
    <dbReference type="NCBI Taxonomy" id="1033731"/>
    <lineage>
        <taxon>Bacteria</taxon>
        <taxon>Pseudomonadati</taxon>
        <taxon>Bacteroidota</taxon>
        <taxon>Bacteroidia</taxon>
        <taxon>Bacteroidales</taxon>
        <taxon>Rikenellaceae</taxon>
        <taxon>Alistipes</taxon>
    </lineage>
</organism>
<dbReference type="Gene3D" id="2.60.40.380">
    <property type="entry name" value="Purple acid phosphatase-like, N-terminal"/>
    <property type="match status" value="1"/>
</dbReference>
<dbReference type="InterPro" id="IPR039331">
    <property type="entry name" value="PAPs-like"/>
</dbReference>
<dbReference type="SUPFAM" id="SSF49363">
    <property type="entry name" value="Purple acid phosphatase, N-terminal domain"/>
    <property type="match status" value="1"/>
</dbReference>
<accession>A0A1H3ZUN1</accession>
<evidence type="ECO:0000256" key="2">
    <source>
        <dbReference type="SAM" id="SignalP"/>
    </source>
</evidence>
<dbReference type="Gene3D" id="3.60.21.10">
    <property type="match status" value="1"/>
</dbReference>
<evidence type="ECO:0000313" key="5">
    <source>
        <dbReference type="EMBL" id="SEA27335.1"/>
    </source>
</evidence>
<reference evidence="5 6" key="1">
    <citation type="submission" date="2016-10" db="EMBL/GenBank/DDBJ databases">
        <authorList>
            <person name="de Groot N.N."/>
        </authorList>
    </citation>
    <scope>NUCLEOTIDE SEQUENCE [LARGE SCALE GENOMIC DNA]</scope>
    <source>
        <strain evidence="5 6">DSM 25383</strain>
    </source>
</reference>
<keyword evidence="6" id="KW-1185">Reference proteome</keyword>
<protein>
    <submittedName>
        <fullName evidence="5">3',5'-cyclic AMP phosphodiesterase CpdA</fullName>
    </submittedName>
</protein>
<evidence type="ECO:0000259" key="3">
    <source>
        <dbReference type="Pfam" id="PF00149"/>
    </source>
</evidence>
<evidence type="ECO:0000313" key="6">
    <source>
        <dbReference type="Proteomes" id="UP000183253"/>
    </source>
</evidence>
<dbReference type="AlphaFoldDB" id="A0A1H3ZUN1"/>
<dbReference type="PANTHER" id="PTHR22953">
    <property type="entry name" value="ACID PHOSPHATASE RELATED"/>
    <property type="match status" value="1"/>
</dbReference>
<feature type="domain" description="Purple acid phosphatase N-terminal" evidence="4">
    <location>
        <begin position="32"/>
        <end position="106"/>
    </location>
</feature>
<proteinExistence type="predicted"/>
<gene>
    <name evidence="5" type="ORF">SAMN05444145_102346</name>
</gene>
<dbReference type="EMBL" id="FNRI01000002">
    <property type="protein sequence ID" value="SEA27335.1"/>
    <property type="molecule type" value="Genomic_DNA"/>
</dbReference>
<dbReference type="InterPro" id="IPR008963">
    <property type="entry name" value="Purple_acid_Pase-like_N"/>
</dbReference>
<dbReference type="Pfam" id="PF00149">
    <property type="entry name" value="Metallophos"/>
    <property type="match status" value="1"/>
</dbReference>
<dbReference type="InterPro" id="IPR004843">
    <property type="entry name" value="Calcineurin-like_PHP"/>
</dbReference>